<dbReference type="SUPFAM" id="SSF46894">
    <property type="entry name" value="C-terminal effector domain of the bipartite response regulators"/>
    <property type="match status" value="1"/>
</dbReference>
<dbReference type="GO" id="GO:0004016">
    <property type="term" value="F:adenylate cyclase activity"/>
    <property type="evidence" value="ECO:0007669"/>
    <property type="project" value="TreeGrafter"/>
</dbReference>
<dbReference type="GO" id="GO:0003677">
    <property type="term" value="F:DNA binding"/>
    <property type="evidence" value="ECO:0007669"/>
    <property type="project" value="UniProtKB-KW"/>
</dbReference>
<keyword evidence="1" id="KW-0547">Nucleotide-binding</keyword>
<name>A0A841F9P0_9ACTN</name>
<proteinExistence type="predicted"/>
<dbReference type="PROSITE" id="PS50043">
    <property type="entry name" value="HTH_LUXR_2"/>
    <property type="match status" value="1"/>
</dbReference>
<dbReference type="GO" id="GO:0006355">
    <property type="term" value="P:regulation of DNA-templated transcription"/>
    <property type="evidence" value="ECO:0007669"/>
    <property type="project" value="InterPro"/>
</dbReference>
<dbReference type="Gene3D" id="1.10.10.10">
    <property type="entry name" value="Winged helix-like DNA-binding domain superfamily/Winged helix DNA-binding domain"/>
    <property type="match status" value="1"/>
</dbReference>
<dbReference type="SUPFAM" id="SSF48452">
    <property type="entry name" value="TPR-like"/>
    <property type="match status" value="2"/>
</dbReference>
<dbReference type="Gene3D" id="1.25.40.10">
    <property type="entry name" value="Tetratricopeptide repeat domain"/>
    <property type="match status" value="1"/>
</dbReference>
<dbReference type="AlphaFoldDB" id="A0A841F9P0"/>
<evidence type="ECO:0000256" key="1">
    <source>
        <dbReference type="ARBA" id="ARBA00022741"/>
    </source>
</evidence>
<evidence type="ECO:0000259" key="3">
    <source>
        <dbReference type="PROSITE" id="PS50043"/>
    </source>
</evidence>
<dbReference type="InterPro" id="IPR036388">
    <property type="entry name" value="WH-like_DNA-bd_sf"/>
</dbReference>
<comment type="caution">
    <text evidence="4">The sequence shown here is derived from an EMBL/GenBank/DDBJ whole genome shotgun (WGS) entry which is preliminary data.</text>
</comment>
<keyword evidence="5" id="KW-1185">Reference proteome</keyword>
<dbReference type="PANTHER" id="PTHR16305:SF35">
    <property type="entry name" value="TRANSCRIPTIONAL ACTIVATOR DOMAIN"/>
    <property type="match status" value="1"/>
</dbReference>
<organism evidence="4 5">
    <name type="scientific">Phytomonospora endophytica</name>
    <dbReference type="NCBI Taxonomy" id="714109"/>
    <lineage>
        <taxon>Bacteria</taxon>
        <taxon>Bacillati</taxon>
        <taxon>Actinomycetota</taxon>
        <taxon>Actinomycetes</taxon>
        <taxon>Micromonosporales</taxon>
        <taxon>Micromonosporaceae</taxon>
        <taxon>Phytomonospora</taxon>
    </lineage>
</organism>
<dbReference type="SMART" id="SM00421">
    <property type="entry name" value="HTH_LUXR"/>
    <property type="match status" value="1"/>
</dbReference>
<dbReference type="Proteomes" id="UP000548476">
    <property type="component" value="Unassembled WGS sequence"/>
</dbReference>
<dbReference type="InterPro" id="IPR011990">
    <property type="entry name" value="TPR-like_helical_dom_sf"/>
</dbReference>
<evidence type="ECO:0000313" key="4">
    <source>
        <dbReference type="EMBL" id="MBB6032966.1"/>
    </source>
</evidence>
<protein>
    <submittedName>
        <fullName evidence="4">DNA-binding CsgD family transcriptional regulator</fullName>
    </submittedName>
</protein>
<dbReference type="InterPro" id="IPR041664">
    <property type="entry name" value="AAA_16"/>
</dbReference>
<keyword evidence="4" id="KW-0238">DNA-binding</keyword>
<reference evidence="4 5" key="1">
    <citation type="submission" date="2020-08" db="EMBL/GenBank/DDBJ databases">
        <title>Genomic Encyclopedia of Type Strains, Phase IV (KMG-IV): sequencing the most valuable type-strain genomes for metagenomic binning, comparative biology and taxonomic classification.</title>
        <authorList>
            <person name="Goeker M."/>
        </authorList>
    </citation>
    <scope>NUCLEOTIDE SEQUENCE [LARGE SCALE GENOMIC DNA]</scope>
    <source>
        <strain evidence="4 5">YIM 65646</strain>
    </source>
</reference>
<dbReference type="CDD" id="cd06170">
    <property type="entry name" value="LuxR_C_like"/>
    <property type="match status" value="1"/>
</dbReference>
<dbReference type="Pfam" id="PF13191">
    <property type="entry name" value="AAA_16"/>
    <property type="match status" value="1"/>
</dbReference>
<dbReference type="GO" id="GO:0005524">
    <property type="term" value="F:ATP binding"/>
    <property type="evidence" value="ECO:0007669"/>
    <property type="project" value="UniProtKB-KW"/>
</dbReference>
<feature type="domain" description="HTH luxR-type" evidence="3">
    <location>
        <begin position="836"/>
        <end position="901"/>
    </location>
</feature>
<dbReference type="PRINTS" id="PR00038">
    <property type="entry name" value="HTHLUXR"/>
</dbReference>
<dbReference type="InterPro" id="IPR016032">
    <property type="entry name" value="Sig_transdc_resp-reg_C-effctor"/>
</dbReference>
<dbReference type="Pfam" id="PF00196">
    <property type="entry name" value="GerE"/>
    <property type="match status" value="1"/>
</dbReference>
<dbReference type="RefSeq" id="WP_184785890.1">
    <property type="nucleotide sequence ID" value="NZ_BONT01000020.1"/>
</dbReference>
<dbReference type="InterPro" id="IPR000792">
    <property type="entry name" value="Tscrpt_reg_LuxR_C"/>
</dbReference>
<dbReference type="GO" id="GO:0005737">
    <property type="term" value="C:cytoplasm"/>
    <property type="evidence" value="ECO:0007669"/>
    <property type="project" value="TreeGrafter"/>
</dbReference>
<sequence length="901" mass="94429">MVRSVQGTTATVTRPHVHAAVRRGLAETGAVLLVGPAGSGKSTILASLGEPGERVLRLSPAARDAEVAYATVTELLSAVPGAAVEALALPRRSAVRVLLRQEPDGGIDHLAVRLAVTELLSAGGRALLLLDNAANVDAESADVLDYARQHAPAGGVWLVAARRDADDVAVPGAAEIAVPPWDLDEIAALLTGHGIPTRLTGRVFRACGGNPQLAVRLGGAIGGWGRGNAPLPIPETARRPIRAQLASLSASARQTLLHVALAERPSLSLLTRAGRPGAREDLAETTEAGLTSVHADGSVGLSSGAVGDTVREAAASAELSAAHAALASVAGDPVTAVWHRAHLATAPSHELAAALDAAAETVRGRGARGRSAAMSFLAAEHTPGTDQAGMQRRFVMAAADAGLAGDLDLTRRAAAVILDRATDPAVRVNVLTAVVECAGQALDSIDDVFADLTEAAAEDPGLMAVARLWIAWRYYICEGDSHRALQEATAARRLAAEGGNTEAEIEALTIAARLSRALGRPEADELLDRARALDPDVTVCAVRGSAQFIGSRHALFDDEVDTARRDLLALLPQAQRRGDIKDLSDLYRTLAEVELRAGRCGLALDYIREATERLTDTDTSTATVWYVVALAETAGGDLARAASFARQGLRSAHEDHDVLFTSRCLYALGRVQLFTGETAAAAQTLREVRAFETAFDIADPSILQWHRELAEALAAGGELAEAAALIADARKAAETFRRANIVPGLDHAEAACLLESGDPSGAAELFARARERFAFLGLPLEEGRTLLSLARLERRRRRRAAARAVLGEATALFTQCGALPWIALAAAERARLDHSGPSSDAALTEAESRLAALVAAGATNTEAAAQLFISVKTVEATLTRVYRKLGLRSRAQLAARLGERK</sequence>
<evidence type="ECO:0000313" key="5">
    <source>
        <dbReference type="Proteomes" id="UP000548476"/>
    </source>
</evidence>
<dbReference type="SUPFAM" id="SSF52540">
    <property type="entry name" value="P-loop containing nucleoside triphosphate hydrolases"/>
    <property type="match status" value="1"/>
</dbReference>
<gene>
    <name evidence="4" type="ORF">HNR73_000813</name>
</gene>
<keyword evidence="2" id="KW-0067">ATP-binding</keyword>
<dbReference type="EMBL" id="JACHGT010000002">
    <property type="protein sequence ID" value="MBB6032966.1"/>
    <property type="molecule type" value="Genomic_DNA"/>
</dbReference>
<dbReference type="PANTHER" id="PTHR16305">
    <property type="entry name" value="TESTICULAR SOLUBLE ADENYLYL CYCLASE"/>
    <property type="match status" value="1"/>
</dbReference>
<dbReference type="InterPro" id="IPR027417">
    <property type="entry name" value="P-loop_NTPase"/>
</dbReference>
<accession>A0A841F9P0</accession>
<evidence type="ECO:0000256" key="2">
    <source>
        <dbReference type="ARBA" id="ARBA00022840"/>
    </source>
</evidence>